<dbReference type="InterPro" id="IPR055302">
    <property type="entry name" value="F-box_dom-containing"/>
</dbReference>
<sequence length="521" mass="57361">MDRLEGVSSGELPAMLQRLDDARSRRHNEVGDSAHMAISLAYQCLPATPVCLAAHLSSSSSAAASSPGDGADRLSSLPDEVLRNVVSRLPAKDAARTGALASRWRGVWRSVPLVLVDSHLLGVVSSTQRITVADDDDAASRAVVDAASRALAAHPGPFRCVRLTWSHMASHQREMARWMQLLAAKGVQELDLINRPWPLDLPLPAALFKCASLTRLHLGVWRFPDTAALPRAATAAFPHLRELFLTMVLMTEQDLTFLLSCSPALEILTIISSRFSVRLRLVSKSLRCLQLVMCSLEDIVVEDAPCLERLILVGAHGRRIGGKRCARIKIGNAPKLCMLGHWRPVDLQLGIGSVVIEAGTKVSPSTIAPSIKILSFEMQFESIIVNEPTGKVNLKFWQEAGTVECVQQHVKKLVFHDFQGKKSEIAFLKFIAEKAQMLEMMVIMLCPGCFSLENDVNAKLRPLTTAKWACKNFKLIVLKSPVCEEGSRPWSFRMACDFSCRDPFDLVTAKLRRGASVFHHP</sequence>
<gene>
    <name evidence="2" type="ORF">EJB05_08934</name>
</gene>
<dbReference type="PANTHER" id="PTHR32141">
    <property type="match status" value="1"/>
</dbReference>
<dbReference type="Gramene" id="TVU42522">
    <property type="protein sequence ID" value="TVU42522"/>
    <property type="gene ID" value="EJB05_08934"/>
</dbReference>
<dbReference type="InterPro" id="IPR001810">
    <property type="entry name" value="F-box_dom"/>
</dbReference>
<feature type="non-terminal residue" evidence="2">
    <location>
        <position position="1"/>
    </location>
</feature>
<dbReference type="InterPro" id="IPR006566">
    <property type="entry name" value="FBD"/>
</dbReference>
<dbReference type="OrthoDB" id="776041at2759"/>
<dbReference type="Pfam" id="PF00646">
    <property type="entry name" value="F-box"/>
    <property type="match status" value="1"/>
</dbReference>
<dbReference type="Pfam" id="PF24758">
    <property type="entry name" value="LRR_At5g56370"/>
    <property type="match status" value="1"/>
</dbReference>
<dbReference type="InterPro" id="IPR036047">
    <property type="entry name" value="F-box-like_dom_sf"/>
</dbReference>
<dbReference type="SUPFAM" id="SSF52047">
    <property type="entry name" value="RNI-like"/>
    <property type="match status" value="1"/>
</dbReference>
<dbReference type="SUPFAM" id="SSF81383">
    <property type="entry name" value="F-box domain"/>
    <property type="match status" value="1"/>
</dbReference>
<dbReference type="Gene3D" id="3.80.10.10">
    <property type="entry name" value="Ribonuclease Inhibitor"/>
    <property type="match status" value="1"/>
</dbReference>
<accession>A0A5J9W179</accession>
<keyword evidence="3" id="KW-1185">Reference proteome</keyword>
<evidence type="ECO:0000313" key="2">
    <source>
        <dbReference type="EMBL" id="TVU42522.1"/>
    </source>
</evidence>
<dbReference type="AlphaFoldDB" id="A0A5J9W179"/>
<dbReference type="InterPro" id="IPR032675">
    <property type="entry name" value="LRR_dom_sf"/>
</dbReference>
<dbReference type="InterPro" id="IPR055411">
    <property type="entry name" value="LRR_FXL15/At3g58940/PEG3-like"/>
</dbReference>
<evidence type="ECO:0000259" key="1">
    <source>
        <dbReference type="PROSITE" id="PS50181"/>
    </source>
</evidence>
<organism evidence="2 3">
    <name type="scientific">Eragrostis curvula</name>
    <name type="common">weeping love grass</name>
    <dbReference type="NCBI Taxonomy" id="38414"/>
    <lineage>
        <taxon>Eukaryota</taxon>
        <taxon>Viridiplantae</taxon>
        <taxon>Streptophyta</taxon>
        <taxon>Embryophyta</taxon>
        <taxon>Tracheophyta</taxon>
        <taxon>Spermatophyta</taxon>
        <taxon>Magnoliopsida</taxon>
        <taxon>Liliopsida</taxon>
        <taxon>Poales</taxon>
        <taxon>Poaceae</taxon>
        <taxon>PACMAD clade</taxon>
        <taxon>Chloridoideae</taxon>
        <taxon>Eragrostideae</taxon>
        <taxon>Eragrostidinae</taxon>
        <taxon>Eragrostis</taxon>
    </lineage>
</organism>
<dbReference type="Proteomes" id="UP000324897">
    <property type="component" value="Unassembled WGS sequence"/>
</dbReference>
<dbReference type="EMBL" id="RWGY01000005">
    <property type="protein sequence ID" value="TVU42522.1"/>
    <property type="molecule type" value="Genomic_DNA"/>
</dbReference>
<feature type="domain" description="F-box" evidence="1">
    <location>
        <begin position="71"/>
        <end position="107"/>
    </location>
</feature>
<name>A0A5J9W179_9POAL</name>
<protein>
    <recommendedName>
        <fullName evidence="1">F-box domain-containing protein</fullName>
    </recommendedName>
</protein>
<dbReference type="Pfam" id="PF08387">
    <property type="entry name" value="FBD"/>
    <property type="match status" value="1"/>
</dbReference>
<proteinExistence type="predicted"/>
<dbReference type="PANTHER" id="PTHR32141:SF181">
    <property type="entry name" value="F-BOX DOMAIN-CONTAINING PROTEIN"/>
    <property type="match status" value="1"/>
</dbReference>
<dbReference type="PROSITE" id="PS50181">
    <property type="entry name" value="FBOX"/>
    <property type="match status" value="1"/>
</dbReference>
<reference evidence="2 3" key="1">
    <citation type="journal article" date="2019" name="Sci. Rep.">
        <title>A high-quality genome of Eragrostis curvula grass provides insights into Poaceae evolution and supports new strategies to enhance forage quality.</title>
        <authorList>
            <person name="Carballo J."/>
            <person name="Santos B.A.C.M."/>
            <person name="Zappacosta D."/>
            <person name="Garbus I."/>
            <person name="Selva J.P."/>
            <person name="Gallo C.A."/>
            <person name="Diaz A."/>
            <person name="Albertini E."/>
            <person name="Caccamo M."/>
            <person name="Echenique V."/>
        </authorList>
    </citation>
    <scope>NUCLEOTIDE SEQUENCE [LARGE SCALE GENOMIC DNA]</scope>
    <source>
        <strain evidence="3">cv. Victoria</strain>
        <tissue evidence="2">Leaf</tissue>
    </source>
</reference>
<evidence type="ECO:0000313" key="3">
    <source>
        <dbReference type="Proteomes" id="UP000324897"/>
    </source>
</evidence>
<comment type="caution">
    <text evidence="2">The sequence shown here is derived from an EMBL/GenBank/DDBJ whole genome shotgun (WGS) entry which is preliminary data.</text>
</comment>